<proteinExistence type="inferred from homology"/>
<feature type="domain" description="Thioredoxin" evidence="3">
    <location>
        <begin position="124"/>
        <end position="250"/>
    </location>
</feature>
<comment type="similarity">
    <text evidence="1">Belongs to the thioredoxin family.</text>
</comment>
<dbReference type="PROSITE" id="PS00194">
    <property type="entry name" value="THIOREDOXIN_1"/>
    <property type="match status" value="1"/>
</dbReference>
<feature type="region of interest" description="Disordered" evidence="2">
    <location>
        <begin position="1"/>
        <end position="29"/>
    </location>
</feature>
<dbReference type="Gene3D" id="3.40.30.10">
    <property type="entry name" value="Glutaredoxin"/>
    <property type="match status" value="1"/>
</dbReference>
<accession>A0ABP0V043</accession>
<dbReference type="PANTHER" id="PTHR43601:SF32">
    <property type="entry name" value="THIOREDOXIN-LIKE 2-2, CHLOROPLASTIC"/>
    <property type="match status" value="1"/>
</dbReference>
<evidence type="ECO:0000256" key="2">
    <source>
        <dbReference type="SAM" id="MobiDB-lite"/>
    </source>
</evidence>
<reference evidence="4" key="1">
    <citation type="submission" date="2024-02" db="EMBL/GenBank/DDBJ databases">
        <authorList>
            <consortium name="ELIXIR-Norway"/>
            <consortium name="Elixir Norway"/>
        </authorList>
    </citation>
    <scope>NUCLEOTIDE SEQUENCE</scope>
</reference>
<dbReference type="SUPFAM" id="SSF52833">
    <property type="entry name" value="Thioredoxin-like"/>
    <property type="match status" value="1"/>
</dbReference>
<evidence type="ECO:0000256" key="1">
    <source>
        <dbReference type="ARBA" id="ARBA00008987"/>
    </source>
</evidence>
<protein>
    <recommendedName>
        <fullName evidence="3">Thioredoxin domain-containing protein</fullName>
    </recommendedName>
</protein>
<evidence type="ECO:0000313" key="5">
    <source>
        <dbReference type="Proteomes" id="UP001497512"/>
    </source>
</evidence>
<dbReference type="InterPro" id="IPR017937">
    <property type="entry name" value="Thioredoxin_CS"/>
</dbReference>
<dbReference type="InterPro" id="IPR013766">
    <property type="entry name" value="Thioredoxin_domain"/>
</dbReference>
<dbReference type="CDD" id="cd02947">
    <property type="entry name" value="TRX_family"/>
    <property type="match status" value="1"/>
</dbReference>
<dbReference type="InterPro" id="IPR036249">
    <property type="entry name" value="Thioredoxin-like_sf"/>
</dbReference>
<dbReference type="PROSITE" id="PS51352">
    <property type="entry name" value="THIOREDOXIN_2"/>
    <property type="match status" value="1"/>
</dbReference>
<dbReference type="Pfam" id="PF00085">
    <property type="entry name" value="Thioredoxin"/>
    <property type="match status" value="1"/>
</dbReference>
<evidence type="ECO:0000259" key="3">
    <source>
        <dbReference type="PROSITE" id="PS51352"/>
    </source>
</evidence>
<dbReference type="EMBL" id="OZ019900">
    <property type="protein sequence ID" value="CAK9233910.1"/>
    <property type="molecule type" value="Genomic_DNA"/>
</dbReference>
<evidence type="ECO:0000313" key="4">
    <source>
        <dbReference type="EMBL" id="CAK9233910.1"/>
    </source>
</evidence>
<sequence length="285" mass="30824">MPALVFSSPSSSLLPPPPPISSSSSSSSCSCSCSTTTSTSLLISSLQTSCGVKGAWEEAKSAWGLESAAARIRVPGLRSKKKWQQSQLVQTWQLVSSRRSSSSSSSLQHGVFIASHQKRRFVVQLRAAAGPSDGTRWWEKGGSPNLNDIHSTQELIDALFNAGEKLVVVDFFATWCGSCRALYPKLCKLAAEHPDVEFLKVNFDENKRMCKSLNIKFLPYFHFYRGAAGCLEGFSCSLAQLQKLKDAIAQHNTDRCSLGPPLGVSNIDFSKPASSSTSDQPAKVA</sequence>
<name>A0ABP0V043_9BRYO</name>
<gene>
    <name evidence="4" type="ORF">CSSPTR1EN2_LOCUS21823</name>
</gene>
<organism evidence="4 5">
    <name type="scientific">Sphagnum troendelagicum</name>
    <dbReference type="NCBI Taxonomy" id="128251"/>
    <lineage>
        <taxon>Eukaryota</taxon>
        <taxon>Viridiplantae</taxon>
        <taxon>Streptophyta</taxon>
        <taxon>Embryophyta</taxon>
        <taxon>Bryophyta</taxon>
        <taxon>Sphagnophytina</taxon>
        <taxon>Sphagnopsida</taxon>
        <taxon>Sphagnales</taxon>
        <taxon>Sphagnaceae</taxon>
        <taxon>Sphagnum</taxon>
    </lineage>
</organism>
<dbReference type="Proteomes" id="UP001497512">
    <property type="component" value="Chromosome 8"/>
</dbReference>
<keyword evidence="5" id="KW-1185">Reference proteome</keyword>
<dbReference type="PANTHER" id="PTHR43601">
    <property type="entry name" value="THIOREDOXIN, MITOCHONDRIAL"/>
    <property type="match status" value="1"/>
</dbReference>